<keyword evidence="4" id="KW-0853">WD repeat</keyword>
<evidence type="ECO:0000256" key="3">
    <source>
        <dbReference type="ARBA" id="ARBA00022540"/>
    </source>
</evidence>
<evidence type="ECO:0000313" key="12">
    <source>
        <dbReference type="EMBL" id="CAF0917189.1"/>
    </source>
</evidence>
<dbReference type="InterPro" id="IPR034363">
    <property type="entry name" value="eIF3B_RRM"/>
</dbReference>
<organism evidence="12 13">
    <name type="scientific">Brachionus calyciflorus</name>
    <dbReference type="NCBI Taxonomy" id="104777"/>
    <lineage>
        <taxon>Eukaryota</taxon>
        <taxon>Metazoa</taxon>
        <taxon>Spiralia</taxon>
        <taxon>Gnathifera</taxon>
        <taxon>Rotifera</taxon>
        <taxon>Eurotatoria</taxon>
        <taxon>Monogononta</taxon>
        <taxon>Pseudotrocha</taxon>
        <taxon>Ploima</taxon>
        <taxon>Brachionidae</taxon>
        <taxon>Brachionus</taxon>
    </lineage>
</organism>
<dbReference type="InterPro" id="IPR035979">
    <property type="entry name" value="RBD_domain_sf"/>
</dbReference>
<dbReference type="GO" id="GO:0003723">
    <property type="term" value="F:RNA binding"/>
    <property type="evidence" value="ECO:0007669"/>
    <property type="project" value="UniProtKB-UniRule"/>
</dbReference>
<evidence type="ECO:0000313" key="13">
    <source>
        <dbReference type="Proteomes" id="UP000663879"/>
    </source>
</evidence>
<gene>
    <name evidence="12" type="ORF">OXX778_LOCUS12212</name>
</gene>
<comment type="similarity">
    <text evidence="8 9">Belongs to the eIF-3 subunit B family.</text>
</comment>
<sequence>MVTTTNRNDSVDDLPSFSDPEDFQDDITNDELLPELMVKEPRLDRSVDRIIIVDNVPKVGTEKKDKLRKILTNLLNNYGKIINEHYPEDDSQILKGYVFVEYENEQSAQDAVAQLNGYRLDKAHSFKVNLFSDIEKYKNLVIKKEDIGEPVPYKSHGNLQWWLSKPEAYDQFCILHNDNYTSVFINTPNQPQQLISREKWTETRFQWSPKGTYLTTFHERGVALWAGEDFSQFARFSHTGVQLVDFSPCEKYLVTCNPNRAGIDDQALIIWCVRSGQKKRSFSCERSVNLSWPYFKWNHDDKYFARLSNDSLLVYETETFTLLDKKSIKIPHIMDFEWSPTNNYISYWVAEHKNVPARVVLIDIPSKNEIRSKNLVNVVECKMFWQSVGDFLCVRVERYKKANVVKEDDKDTLRYSGIYYNFEFFRIREKQIPVDSLELKENCYSFAWEPNGQKFAIISGEATSRTTGAFYKVVNATPTVAGKLELIKEFKNRAFLQISWSPNGQYCVLATSASKQQAASCHAEFYDVQNNDALMLNKIEHEHMTDFEWDSTGRYFISYVSYWNYRLENAYIMYNFQGRQLQKQVFEKLYKVSWRPRPFSLLNAEQVKEIKKNLKQYSERYNALDSSRQKIVSQELLEKRKKMMADFGNFRRAAARRQAEQREKRLALRNGVDVESGANEGEEVEYTVQFLVETKKEEVGE</sequence>
<keyword evidence="3 8" id="KW-0396">Initiation factor</keyword>
<keyword evidence="6 8" id="KW-0648">Protein biosynthesis</keyword>
<dbReference type="GO" id="GO:0031369">
    <property type="term" value="F:translation initiation factor binding"/>
    <property type="evidence" value="ECO:0007669"/>
    <property type="project" value="InterPro"/>
</dbReference>
<dbReference type="SMART" id="SM00360">
    <property type="entry name" value="RRM"/>
    <property type="match status" value="1"/>
</dbReference>
<keyword evidence="5 8" id="KW-0694">RNA-binding</keyword>
<dbReference type="InterPro" id="IPR000504">
    <property type="entry name" value="RRM_dom"/>
</dbReference>
<dbReference type="GO" id="GO:0016282">
    <property type="term" value="C:eukaryotic 43S preinitiation complex"/>
    <property type="evidence" value="ECO:0007669"/>
    <property type="project" value="UniProtKB-UniRule"/>
</dbReference>
<evidence type="ECO:0000256" key="10">
    <source>
        <dbReference type="SAM" id="MobiDB-lite"/>
    </source>
</evidence>
<dbReference type="FunFam" id="3.30.70.330:FF:000607">
    <property type="entry name" value="Eukaryotic translation initiation factor 3 subunit B"/>
    <property type="match status" value="1"/>
</dbReference>
<dbReference type="GO" id="GO:0033290">
    <property type="term" value="C:eukaryotic 48S preinitiation complex"/>
    <property type="evidence" value="ECO:0007669"/>
    <property type="project" value="UniProtKB-UniRule"/>
</dbReference>
<dbReference type="AlphaFoldDB" id="A0A814AUF0"/>
<evidence type="ECO:0000256" key="6">
    <source>
        <dbReference type="ARBA" id="ARBA00022917"/>
    </source>
</evidence>
<comment type="function">
    <text evidence="8">RNA-binding component of the eukaryotic translation initiation factor 3 (eIF-3) complex, which is involved in protein synthesis of a specialized repertoire of mRNAs and, together with other initiation factors, stimulates binding of mRNA and methionyl-tRNAi to the 40S ribosome. The eIF-3 complex specifically targets and initiates translation of a subset of mRNAs involved in cell proliferation.</text>
</comment>
<dbReference type="Proteomes" id="UP000663879">
    <property type="component" value="Unassembled WGS sequence"/>
</dbReference>
<protein>
    <recommendedName>
        <fullName evidence="8 9">Eukaryotic translation initiation factor 3 subunit B</fullName>
        <shortName evidence="8 9">eIF3b</shortName>
    </recommendedName>
    <alternativeName>
        <fullName evidence="8">Eukaryotic translation initiation factor 3 subunit 9</fullName>
    </alternativeName>
</protein>
<evidence type="ECO:0000256" key="9">
    <source>
        <dbReference type="PIRNR" id="PIRNR036424"/>
    </source>
</evidence>
<dbReference type="InterPro" id="IPR013979">
    <property type="entry name" value="TIF_beta_prop-like"/>
</dbReference>
<dbReference type="InterPro" id="IPR015943">
    <property type="entry name" value="WD40/YVTN_repeat-like_dom_sf"/>
</dbReference>
<evidence type="ECO:0000256" key="5">
    <source>
        <dbReference type="ARBA" id="ARBA00022884"/>
    </source>
</evidence>
<dbReference type="EMBL" id="CAJNOC010002179">
    <property type="protein sequence ID" value="CAF0917189.1"/>
    <property type="molecule type" value="Genomic_DNA"/>
</dbReference>
<feature type="domain" description="RRM" evidence="11">
    <location>
        <begin position="49"/>
        <end position="133"/>
    </location>
</feature>
<comment type="subcellular location">
    <subcellularLocation>
        <location evidence="1 8 9">Cytoplasm</location>
    </subcellularLocation>
</comment>
<evidence type="ECO:0000256" key="4">
    <source>
        <dbReference type="ARBA" id="ARBA00022574"/>
    </source>
</evidence>
<evidence type="ECO:0000259" key="11">
    <source>
        <dbReference type="PROSITE" id="PS50102"/>
    </source>
</evidence>
<dbReference type="InterPro" id="IPR011400">
    <property type="entry name" value="EIF3B"/>
</dbReference>
<comment type="caution">
    <text evidence="12">The sequence shown here is derived from an EMBL/GenBank/DDBJ whole genome shotgun (WGS) entry which is preliminary data.</text>
</comment>
<dbReference type="PANTHER" id="PTHR14068">
    <property type="entry name" value="EUKARYOTIC TRANSLATION INITIATION FACTOR 3 EIF3 -RELATED"/>
    <property type="match status" value="1"/>
</dbReference>
<keyword evidence="13" id="KW-1185">Reference proteome</keyword>
<dbReference type="Gene3D" id="2.130.10.10">
    <property type="entry name" value="YVTN repeat-like/Quinoprotein amine dehydrogenase"/>
    <property type="match status" value="1"/>
</dbReference>
<dbReference type="PANTHER" id="PTHR14068:SF0">
    <property type="entry name" value="EUKARYOTIC TRANSLATION INITIATION FACTOR 3 SUBUNIT B"/>
    <property type="match status" value="1"/>
</dbReference>
<comment type="function">
    <text evidence="9">Component of the eukaryotic translation initiation factor 3 (eIF-3) complex, which is involved in protein synthesis and, together with other initiation factors, stimulates binding of mRNA and methionyl-tRNAi to the 40S ribosome.</text>
</comment>
<dbReference type="Gene3D" id="3.30.70.330">
    <property type="match status" value="1"/>
</dbReference>
<keyword evidence="2 8" id="KW-0963">Cytoplasm</keyword>
<dbReference type="SUPFAM" id="SSF54928">
    <property type="entry name" value="RNA-binding domain, RBD"/>
    <property type="match status" value="1"/>
</dbReference>
<dbReference type="Pfam" id="PF00076">
    <property type="entry name" value="RRM_1"/>
    <property type="match status" value="1"/>
</dbReference>
<dbReference type="InterPro" id="IPR012677">
    <property type="entry name" value="Nucleotide-bd_a/b_plait_sf"/>
</dbReference>
<dbReference type="GO" id="GO:0001732">
    <property type="term" value="P:formation of cytoplasmic translation initiation complex"/>
    <property type="evidence" value="ECO:0007669"/>
    <property type="project" value="UniProtKB-UniRule"/>
</dbReference>
<dbReference type="HAMAP" id="MF_03001">
    <property type="entry name" value="eIF3b"/>
    <property type="match status" value="1"/>
</dbReference>
<dbReference type="GO" id="GO:0003743">
    <property type="term" value="F:translation initiation factor activity"/>
    <property type="evidence" value="ECO:0007669"/>
    <property type="project" value="UniProtKB-UniRule"/>
</dbReference>
<dbReference type="PROSITE" id="PS50102">
    <property type="entry name" value="RRM"/>
    <property type="match status" value="1"/>
</dbReference>
<dbReference type="SUPFAM" id="SSF82171">
    <property type="entry name" value="DPP6 N-terminal domain-like"/>
    <property type="match status" value="1"/>
</dbReference>
<accession>A0A814AUF0</accession>
<dbReference type="Pfam" id="PF08662">
    <property type="entry name" value="eIF2A"/>
    <property type="match status" value="1"/>
</dbReference>
<evidence type="ECO:0000256" key="1">
    <source>
        <dbReference type="ARBA" id="ARBA00004496"/>
    </source>
</evidence>
<dbReference type="OrthoDB" id="10250414at2759"/>
<evidence type="ECO:0000256" key="8">
    <source>
        <dbReference type="HAMAP-Rule" id="MF_03001"/>
    </source>
</evidence>
<evidence type="ECO:0000256" key="2">
    <source>
        <dbReference type="ARBA" id="ARBA00022490"/>
    </source>
</evidence>
<dbReference type="GO" id="GO:0005852">
    <property type="term" value="C:eukaryotic translation initiation factor 3 complex"/>
    <property type="evidence" value="ECO:0007669"/>
    <property type="project" value="UniProtKB-UniRule"/>
</dbReference>
<dbReference type="CDD" id="cd12278">
    <property type="entry name" value="RRM_eIF3B"/>
    <property type="match status" value="1"/>
</dbReference>
<reference evidence="12" key="1">
    <citation type="submission" date="2021-02" db="EMBL/GenBank/DDBJ databases">
        <authorList>
            <person name="Nowell W R."/>
        </authorList>
    </citation>
    <scope>NUCLEOTIDE SEQUENCE</scope>
    <source>
        <strain evidence="12">Ploen Becks lab</strain>
    </source>
</reference>
<evidence type="ECO:0000256" key="7">
    <source>
        <dbReference type="ARBA" id="ARBA00047068"/>
    </source>
</evidence>
<feature type="region of interest" description="Disordered" evidence="10">
    <location>
        <begin position="1"/>
        <end position="24"/>
    </location>
</feature>
<comment type="subunit">
    <text evidence="7">Component of the eukaryotic translation initiation factor 3 (eIF-3) complex. The eIF-3 complex interacts with pix. Interacts with mxt.</text>
</comment>
<proteinExistence type="inferred from homology"/>
<name>A0A814AUF0_9BILA</name>
<dbReference type="PIRSF" id="PIRSF036424">
    <property type="entry name" value="eIF3b"/>
    <property type="match status" value="1"/>
</dbReference>